<dbReference type="PANTHER" id="PTHR35317:SF35">
    <property type="entry name" value="DUF4219 DOMAIN-CONTAINING PROTEIN"/>
    <property type="match status" value="1"/>
</dbReference>
<organism evidence="1 2">
    <name type="scientific">Cucumis melo var. makuwa</name>
    <name type="common">Oriental melon</name>
    <dbReference type="NCBI Taxonomy" id="1194695"/>
    <lineage>
        <taxon>Eukaryota</taxon>
        <taxon>Viridiplantae</taxon>
        <taxon>Streptophyta</taxon>
        <taxon>Embryophyta</taxon>
        <taxon>Tracheophyta</taxon>
        <taxon>Spermatophyta</taxon>
        <taxon>Magnoliopsida</taxon>
        <taxon>eudicotyledons</taxon>
        <taxon>Gunneridae</taxon>
        <taxon>Pentapetalae</taxon>
        <taxon>rosids</taxon>
        <taxon>fabids</taxon>
        <taxon>Cucurbitales</taxon>
        <taxon>Cucurbitaceae</taxon>
        <taxon>Benincaseae</taxon>
        <taxon>Cucumis</taxon>
    </lineage>
</organism>
<protein>
    <submittedName>
        <fullName evidence="1">Gag-pol polyprotein</fullName>
    </submittedName>
</protein>
<name>A0A5A7UZ95_CUCMM</name>
<comment type="caution">
    <text evidence="1">The sequence shown here is derived from an EMBL/GenBank/DDBJ whole genome shotgun (WGS) entry which is preliminary data.</text>
</comment>
<dbReference type="Pfam" id="PF14223">
    <property type="entry name" value="Retrotran_gag_2"/>
    <property type="match status" value="1"/>
</dbReference>
<accession>A0A5A7UZ95</accession>
<dbReference type="PANTHER" id="PTHR35317">
    <property type="entry name" value="OS04G0629600 PROTEIN"/>
    <property type="match status" value="1"/>
</dbReference>
<proteinExistence type="predicted"/>
<dbReference type="Proteomes" id="UP000321393">
    <property type="component" value="Unassembled WGS sequence"/>
</dbReference>
<dbReference type="EMBL" id="SSTE01005050">
    <property type="protein sequence ID" value="KAA0061232.1"/>
    <property type="molecule type" value="Genomic_DNA"/>
</dbReference>
<evidence type="ECO:0000313" key="2">
    <source>
        <dbReference type="Proteomes" id="UP000321393"/>
    </source>
</evidence>
<dbReference type="OrthoDB" id="781829at2759"/>
<reference evidence="1 2" key="1">
    <citation type="submission" date="2019-08" db="EMBL/GenBank/DDBJ databases">
        <title>Draft genome sequences of two oriental melons (Cucumis melo L. var makuwa).</title>
        <authorList>
            <person name="Kwon S.-Y."/>
        </authorList>
    </citation>
    <scope>NUCLEOTIDE SEQUENCE [LARGE SCALE GENOMIC DNA]</scope>
    <source>
        <strain evidence="2">cv. SW 3</strain>
        <tissue evidence="1">Leaf</tissue>
    </source>
</reference>
<sequence>MPGCLVYCSYVNGLRCELKLYAVGLYNLKVRCGSLFVWMLIMECCRGRTERSCTLRICASFGSTRLICASFGSTRLIRASFGSTRLICASLGITRLIGVSFGITRLIRASFGITRLTCAFYGTTRLLCRVRVQRGADRQGAGRMREGDMDASVRVWRALVAGYEPSMITIDGVSIPKSEVDWTNAEEQASVGNAKALNAIFNGVDLNVFRLINSCSSAKEAWKILEVAYEGTTKFKISRLQLVTLKFKVLKMSEDEYVSEYNERVLEIANESLPLGENIFEYKITCKVLRSLPGKFDMKVTTIKEAHDITKLKLDELFGSLLTFEMAISHRENKKGMGVAFISIFEEESTVNQSESEANVNESIALLTK</sequence>
<evidence type="ECO:0000313" key="1">
    <source>
        <dbReference type="EMBL" id="KAA0061232.1"/>
    </source>
</evidence>
<gene>
    <name evidence="1" type="ORF">E6C27_scaffold455G00660</name>
</gene>
<dbReference type="AlphaFoldDB" id="A0A5A7UZ95"/>